<dbReference type="HAMAP" id="MF_00758">
    <property type="entry name" value="UPF0301"/>
    <property type="match status" value="1"/>
</dbReference>
<dbReference type="PANTHER" id="PTHR30327">
    <property type="entry name" value="UNCHARACTERIZED PROTEIN YQGE"/>
    <property type="match status" value="1"/>
</dbReference>
<evidence type="ECO:0000313" key="4">
    <source>
        <dbReference type="Proteomes" id="UP000245728"/>
    </source>
</evidence>
<dbReference type="RefSeq" id="WP_109340404.1">
    <property type="nucleotide sequence ID" value="NZ_CP029347.1"/>
</dbReference>
<accession>A0A2S2E5J2</accession>
<sequence>MQSLENHFLIAMPSMEDSYFARSVTYICEHNEEGAMGIVLNKPVGLKLKEMLKQVDEGIVVNDDKAEQIVVAGGPVAPERGFILHSPQQGWGSSLSLTPEIMVTTSKDILDVLGNEQGPAKSVVALGYAGWSPGQLEQELQDNSWLTIEADPELLFDVPVHQKWETAVKKLGVDIWQLAPGAGHA</sequence>
<evidence type="ECO:0000256" key="1">
    <source>
        <dbReference type="ARBA" id="ARBA00009600"/>
    </source>
</evidence>
<dbReference type="EMBL" id="CP029347">
    <property type="protein sequence ID" value="AWL12869.1"/>
    <property type="molecule type" value="Genomic_DNA"/>
</dbReference>
<keyword evidence="4" id="KW-1185">Reference proteome</keyword>
<proteinExistence type="inferred from homology"/>
<dbReference type="OrthoDB" id="9807486at2"/>
<dbReference type="GO" id="GO:0005829">
    <property type="term" value="C:cytosol"/>
    <property type="evidence" value="ECO:0007669"/>
    <property type="project" value="TreeGrafter"/>
</dbReference>
<evidence type="ECO:0000256" key="2">
    <source>
        <dbReference type="HAMAP-Rule" id="MF_00758"/>
    </source>
</evidence>
<dbReference type="InterPro" id="IPR003774">
    <property type="entry name" value="AlgH-like"/>
</dbReference>
<dbReference type="KEGG" id="salh:HMF8227_02417"/>
<dbReference type="Pfam" id="PF02622">
    <property type="entry name" value="DUF179"/>
    <property type="match status" value="1"/>
</dbReference>
<dbReference type="AlphaFoldDB" id="A0A2S2E5J2"/>
<reference evidence="3 4" key="1">
    <citation type="submission" date="2018-05" db="EMBL/GenBank/DDBJ databases">
        <title>Salinimonas sp. HMF8227 Genome sequencing and assembly.</title>
        <authorList>
            <person name="Kang H."/>
            <person name="Kang J."/>
            <person name="Cha I."/>
            <person name="Kim H."/>
            <person name="Joh K."/>
        </authorList>
    </citation>
    <scope>NUCLEOTIDE SEQUENCE [LARGE SCALE GENOMIC DNA]</scope>
    <source>
        <strain evidence="3 4">HMF8227</strain>
    </source>
</reference>
<dbReference type="PANTHER" id="PTHR30327:SF1">
    <property type="entry name" value="UPF0301 PROTEIN YQGE"/>
    <property type="match status" value="1"/>
</dbReference>
<dbReference type="Gene3D" id="3.40.1740.10">
    <property type="entry name" value="VC0467-like"/>
    <property type="match status" value="1"/>
</dbReference>
<organism evidence="3 4">
    <name type="scientific">Saliniradius amylolyticus</name>
    <dbReference type="NCBI Taxonomy" id="2183582"/>
    <lineage>
        <taxon>Bacteria</taxon>
        <taxon>Pseudomonadati</taxon>
        <taxon>Pseudomonadota</taxon>
        <taxon>Gammaproteobacteria</taxon>
        <taxon>Alteromonadales</taxon>
        <taxon>Alteromonadaceae</taxon>
        <taxon>Saliniradius</taxon>
    </lineage>
</organism>
<name>A0A2S2E5J2_9ALTE</name>
<dbReference type="NCBIfam" id="NF001266">
    <property type="entry name" value="PRK00228.1-1"/>
    <property type="match status" value="1"/>
</dbReference>
<dbReference type="SUPFAM" id="SSF143456">
    <property type="entry name" value="VC0467-like"/>
    <property type="match status" value="1"/>
</dbReference>
<dbReference type="Proteomes" id="UP000245728">
    <property type="component" value="Chromosome"/>
</dbReference>
<comment type="similarity">
    <text evidence="1 2">Belongs to the UPF0301 (AlgH) family.</text>
</comment>
<gene>
    <name evidence="3" type="ORF">HMF8227_02417</name>
</gene>
<protein>
    <recommendedName>
        <fullName evidence="2">UPF0301 protein HMF8227_02417</fullName>
    </recommendedName>
</protein>
<evidence type="ECO:0000313" key="3">
    <source>
        <dbReference type="EMBL" id="AWL12869.1"/>
    </source>
</evidence>